<protein>
    <submittedName>
        <fullName evidence="2">Uncharacterized protein</fullName>
    </submittedName>
</protein>
<feature type="compositionally biased region" description="Acidic residues" evidence="1">
    <location>
        <begin position="149"/>
        <end position="160"/>
    </location>
</feature>
<feature type="region of interest" description="Disordered" evidence="1">
    <location>
        <begin position="121"/>
        <end position="174"/>
    </location>
</feature>
<accession>A0ABD2JT92</accession>
<feature type="region of interest" description="Disordered" evidence="1">
    <location>
        <begin position="1"/>
        <end position="98"/>
    </location>
</feature>
<evidence type="ECO:0000313" key="2">
    <source>
        <dbReference type="EMBL" id="KAL3093860.1"/>
    </source>
</evidence>
<proteinExistence type="predicted"/>
<sequence>MNPSPENSSEKQGPIQLINEPKMEQKEILEESSKVEAENENSNGKMPMAEKPALSDEEYLTANESDSSGQSVEIHLSDDERSISIEETQSDVGAEERKGFLSNFRSPAAIFSQLKNSFYGGSGSSEENESNNTEKHASSSSLPTTENLQENEEAKQEEEADKQKSPQIEETEENWDNLFFERKTKWKCLEKADDEQNFDQAANNCKFLRFANRALRKYLLYLISKKKFLRETEDNRIVNQTKEERKQQIIKAKNDLLEKLALKPSFLHLKSKSENNLLTMKIVLLKAYKHFNWQTENSEENEFKKIKEKFVNLENCAKMMNLSKTFQKKKSLELPIDNTMNRYRKVLGKIKRKMNEDDDYCTKCKIPTVDEIMNEKEPKLKDRVEDGLQKIASKAKKIDEKTKQMWNDMKAKKLDEKPSEKKTHHIFNGAAKIKWNNPIKKKQT</sequence>
<gene>
    <name evidence="2" type="ORF">niasHT_026515</name>
</gene>
<dbReference type="EMBL" id="JBICBT010000907">
    <property type="protein sequence ID" value="KAL3093860.1"/>
    <property type="molecule type" value="Genomic_DNA"/>
</dbReference>
<feature type="compositionally biased region" description="Polar residues" evidence="1">
    <location>
        <begin position="1"/>
        <end position="11"/>
    </location>
</feature>
<evidence type="ECO:0000256" key="1">
    <source>
        <dbReference type="SAM" id="MobiDB-lite"/>
    </source>
</evidence>
<organism evidence="2 3">
    <name type="scientific">Heterodera trifolii</name>
    <dbReference type="NCBI Taxonomy" id="157864"/>
    <lineage>
        <taxon>Eukaryota</taxon>
        <taxon>Metazoa</taxon>
        <taxon>Ecdysozoa</taxon>
        <taxon>Nematoda</taxon>
        <taxon>Chromadorea</taxon>
        <taxon>Rhabditida</taxon>
        <taxon>Tylenchina</taxon>
        <taxon>Tylenchomorpha</taxon>
        <taxon>Tylenchoidea</taxon>
        <taxon>Heteroderidae</taxon>
        <taxon>Heteroderinae</taxon>
        <taxon>Heterodera</taxon>
    </lineage>
</organism>
<feature type="compositionally biased region" description="Basic and acidic residues" evidence="1">
    <location>
        <begin position="21"/>
        <end position="37"/>
    </location>
</feature>
<feature type="region of interest" description="Disordered" evidence="1">
    <location>
        <begin position="413"/>
        <end position="444"/>
    </location>
</feature>
<keyword evidence="3" id="KW-1185">Reference proteome</keyword>
<dbReference type="AlphaFoldDB" id="A0ABD2JT92"/>
<feature type="compositionally biased region" description="Polar residues" evidence="1">
    <location>
        <begin position="62"/>
        <end position="71"/>
    </location>
</feature>
<feature type="compositionally biased region" description="Basic and acidic residues" evidence="1">
    <location>
        <begin position="75"/>
        <end position="84"/>
    </location>
</feature>
<name>A0ABD2JT92_9BILA</name>
<dbReference type="Proteomes" id="UP001620626">
    <property type="component" value="Unassembled WGS sequence"/>
</dbReference>
<evidence type="ECO:0000313" key="3">
    <source>
        <dbReference type="Proteomes" id="UP001620626"/>
    </source>
</evidence>
<comment type="caution">
    <text evidence="2">The sequence shown here is derived from an EMBL/GenBank/DDBJ whole genome shotgun (WGS) entry which is preliminary data.</text>
</comment>
<reference evidence="2 3" key="1">
    <citation type="submission" date="2024-10" db="EMBL/GenBank/DDBJ databases">
        <authorList>
            <person name="Kim D."/>
        </authorList>
    </citation>
    <scope>NUCLEOTIDE SEQUENCE [LARGE SCALE GENOMIC DNA]</scope>
    <source>
        <strain evidence="2">BH-2024</strain>
    </source>
</reference>